<comment type="caution">
    <text evidence="7">The sequence shown here is derived from an EMBL/GenBank/DDBJ whole genome shotgun (WGS) entry which is preliminary data.</text>
</comment>
<dbReference type="AlphaFoldDB" id="A0A9P8TQC0"/>
<keyword evidence="8" id="KW-1185">Reference proteome</keyword>
<dbReference type="EMBL" id="JAEUBG010000552">
    <property type="protein sequence ID" value="KAH3688023.1"/>
    <property type="molecule type" value="Genomic_DNA"/>
</dbReference>
<reference evidence="7" key="2">
    <citation type="submission" date="2021-01" db="EMBL/GenBank/DDBJ databases">
        <authorList>
            <person name="Schikora-Tamarit M.A."/>
        </authorList>
    </citation>
    <scope>NUCLEOTIDE SEQUENCE</scope>
    <source>
        <strain evidence="7">CBS2887</strain>
    </source>
</reference>
<dbReference type="Pfam" id="PF13639">
    <property type="entry name" value="zf-RING_2"/>
    <property type="match status" value="1"/>
</dbReference>
<dbReference type="PROSITE" id="PS50089">
    <property type="entry name" value="ZF_RING_2"/>
    <property type="match status" value="1"/>
</dbReference>
<evidence type="ECO:0000256" key="5">
    <source>
        <dbReference type="SAM" id="MobiDB-lite"/>
    </source>
</evidence>
<reference evidence="7" key="1">
    <citation type="journal article" date="2021" name="Open Biol.">
        <title>Shared evolutionary footprints suggest mitochondrial oxidative damage underlies multiple complex I losses in fungi.</title>
        <authorList>
            <person name="Schikora-Tamarit M.A."/>
            <person name="Marcet-Houben M."/>
            <person name="Nosek J."/>
            <person name="Gabaldon T."/>
        </authorList>
    </citation>
    <scope>NUCLEOTIDE SEQUENCE</scope>
    <source>
        <strain evidence="7">CBS2887</strain>
    </source>
</reference>
<accession>A0A9P8TQC0</accession>
<dbReference type="GO" id="GO:0005634">
    <property type="term" value="C:nucleus"/>
    <property type="evidence" value="ECO:0007669"/>
    <property type="project" value="TreeGrafter"/>
</dbReference>
<feature type="domain" description="RING-type" evidence="6">
    <location>
        <begin position="126"/>
        <end position="171"/>
    </location>
</feature>
<evidence type="ECO:0000256" key="4">
    <source>
        <dbReference type="PROSITE-ProRule" id="PRU00175"/>
    </source>
</evidence>
<name>A0A9P8TQC0_WICPI</name>
<dbReference type="PANTHER" id="PTHR45931">
    <property type="entry name" value="SI:CH211-59O9.10"/>
    <property type="match status" value="1"/>
</dbReference>
<dbReference type="Proteomes" id="UP000774326">
    <property type="component" value="Unassembled WGS sequence"/>
</dbReference>
<evidence type="ECO:0000256" key="3">
    <source>
        <dbReference type="ARBA" id="ARBA00022833"/>
    </source>
</evidence>
<keyword evidence="1" id="KW-0479">Metal-binding</keyword>
<dbReference type="InterPro" id="IPR051834">
    <property type="entry name" value="RING_finger_E3_ligase"/>
</dbReference>
<evidence type="ECO:0000256" key="2">
    <source>
        <dbReference type="ARBA" id="ARBA00022771"/>
    </source>
</evidence>
<keyword evidence="2 4" id="KW-0863">Zinc-finger</keyword>
<feature type="region of interest" description="Disordered" evidence="5">
    <location>
        <begin position="1"/>
        <end position="28"/>
    </location>
</feature>
<evidence type="ECO:0000313" key="7">
    <source>
        <dbReference type="EMBL" id="KAH3688023.1"/>
    </source>
</evidence>
<dbReference type="PANTHER" id="PTHR45931:SF3">
    <property type="entry name" value="RING ZINC FINGER-CONTAINING PROTEIN"/>
    <property type="match status" value="1"/>
</dbReference>
<dbReference type="OrthoDB" id="8062037at2759"/>
<dbReference type="InterPro" id="IPR013083">
    <property type="entry name" value="Znf_RING/FYVE/PHD"/>
</dbReference>
<dbReference type="Gene3D" id="3.30.40.10">
    <property type="entry name" value="Zinc/RING finger domain, C3HC4 (zinc finger)"/>
    <property type="match status" value="1"/>
</dbReference>
<evidence type="ECO:0000259" key="6">
    <source>
        <dbReference type="PROSITE" id="PS50089"/>
    </source>
</evidence>
<gene>
    <name evidence="7" type="ORF">WICPIJ_001017</name>
</gene>
<dbReference type="GO" id="GO:0006511">
    <property type="term" value="P:ubiquitin-dependent protein catabolic process"/>
    <property type="evidence" value="ECO:0007669"/>
    <property type="project" value="TreeGrafter"/>
</dbReference>
<sequence>MSTYEAQEEAAARERASNTTQPPQRSHETLATMLSNLFTGEGTRDLPQETNLAAQGIRLVGSDGEEVSQSQAQEFARAMTLLQELPIRDSLLEQLSTQKDIEGVSQEFIDSLERVSRKSLKPDQTCSICTSDFLDDPHPLVVKLPCEGNHRFDLECIAPWLKVHSTCPLCRKNLVEKKKFEDLPVDSEEEEDDWEMYG</sequence>
<proteinExistence type="predicted"/>
<evidence type="ECO:0000313" key="8">
    <source>
        <dbReference type="Proteomes" id="UP000774326"/>
    </source>
</evidence>
<dbReference type="SUPFAM" id="SSF57850">
    <property type="entry name" value="RING/U-box"/>
    <property type="match status" value="1"/>
</dbReference>
<dbReference type="GO" id="GO:0061630">
    <property type="term" value="F:ubiquitin protein ligase activity"/>
    <property type="evidence" value="ECO:0007669"/>
    <property type="project" value="TreeGrafter"/>
</dbReference>
<evidence type="ECO:0000256" key="1">
    <source>
        <dbReference type="ARBA" id="ARBA00022723"/>
    </source>
</evidence>
<keyword evidence="3" id="KW-0862">Zinc</keyword>
<organism evidence="7 8">
    <name type="scientific">Wickerhamomyces pijperi</name>
    <name type="common">Yeast</name>
    <name type="synonym">Pichia pijperi</name>
    <dbReference type="NCBI Taxonomy" id="599730"/>
    <lineage>
        <taxon>Eukaryota</taxon>
        <taxon>Fungi</taxon>
        <taxon>Dikarya</taxon>
        <taxon>Ascomycota</taxon>
        <taxon>Saccharomycotina</taxon>
        <taxon>Saccharomycetes</taxon>
        <taxon>Phaffomycetales</taxon>
        <taxon>Wickerhamomycetaceae</taxon>
        <taxon>Wickerhamomyces</taxon>
    </lineage>
</organism>
<protein>
    <recommendedName>
        <fullName evidence="6">RING-type domain-containing protein</fullName>
    </recommendedName>
</protein>
<dbReference type="GO" id="GO:0008270">
    <property type="term" value="F:zinc ion binding"/>
    <property type="evidence" value="ECO:0007669"/>
    <property type="project" value="UniProtKB-KW"/>
</dbReference>
<dbReference type="InterPro" id="IPR001841">
    <property type="entry name" value="Znf_RING"/>
</dbReference>